<evidence type="ECO:0008006" key="3">
    <source>
        <dbReference type="Google" id="ProtNLM"/>
    </source>
</evidence>
<dbReference type="InterPro" id="IPR038778">
    <property type="entry name" value="Mtln"/>
</dbReference>
<dbReference type="GO" id="GO:0051284">
    <property type="term" value="P:positive regulation of sequestering of calcium ion"/>
    <property type="evidence" value="ECO:0007669"/>
    <property type="project" value="TreeGrafter"/>
</dbReference>
<dbReference type="Ensembl" id="ENSSBOT00000039950.1">
    <property type="protein sequence ID" value="ENSSBOP00000023096.1"/>
    <property type="gene ID" value="ENSSBOG00000028061.1"/>
</dbReference>
<sequence length="139" mass="15735">MIAKDARHQREMLRGLRRGEGGVIHGLRKSSAEGETDETISEFRGNQRLAALASFSLRAPPLNARRLLTPPPRRRPRCTPVAAMADVSERTLQLSVLVAFASGVLLGWQANRLRRRYLDWRKRRLQDKLAATQKKLDLA</sequence>
<evidence type="ECO:0000313" key="1">
    <source>
        <dbReference type="Ensembl" id="ENSSBOP00000023096.1"/>
    </source>
</evidence>
<organism evidence="1 2">
    <name type="scientific">Saimiri boliviensis boliviensis</name>
    <name type="common">Bolivian squirrel monkey</name>
    <dbReference type="NCBI Taxonomy" id="39432"/>
    <lineage>
        <taxon>Eukaryota</taxon>
        <taxon>Metazoa</taxon>
        <taxon>Chordata</taxon>
        <taxon>Craniata</taxon>
        <taxon>Vertebrata</taxon>
        <taxon>Euteleostomi</taxon>
        <taxon>Mammalia</taxon>
        <taxon>Eutheria</taxon>
        <taxon>Euarchontoglires</taxon>
        <taxon>Primates</taxon>
        <taxon>Haplorrhini</taxon>
        <taxon>Platyrrhini</taxon>
        <taxon>Cebidae</taxon>
        <taxon>Saimiriinae</taxon>
        <taxon>Saimiri</taxon>
    </lineage>
</organism>
<dbReference type="AlphaFoldDB" id="A0A2K6TTW4"/>
<dbReference type="GO" id="GO:0005743">
    <property type="term" value="C:mitochondrial inner membrane"/>
    <property type="evidence" value="ECO:0007669"/>
    <property type="project" value="TreeGrafter"/>
</dbReference>
<dbReference type="PANTHER" id="PTHR37154">
    <property type="entry name" value="MITOREGULIN"/>
    <property type="match status" value="1"/>
</dbReference>
<reference evidence="1" key="2">
    <citation type="submission" date="2025-09" db="UniProtKB">
        <authorList>
            <consortium name="Ensembl"/>
        </authorList>
    </citation>
    <scope>IDENTIFICATION</scope>
</reference>
<dbReference type="OMA" id="VRHQQEM"/>
<reference evidence="1" key="1">
    <citation type="submission" date="2025-08" db="UniProtKB">
        <authorList>
            <consortium name="Ensembl"/>
        </authorList>
    </citation>
    <scope>IDENTIFICATION</scope>
</reference>
<dbReference type="PANTHER" id="PTHR37154:SF1">
    <property type="entry name" value="MITOREGULIN"/>
    <property type="match status" value="1"/>
</dbReference>
<accession>A0A2K6TTW4</accession>
<dbReference type="Proteomes" id="UP000233220">
    <property type="component" value="Unplaced"/>
</dbReference>
<proteinExistence type="predicted"/>
<dbReference type="GO" id="GO:0010918">
    <property type="term" value="P:positive regulation of mitochondrial membrane potential"/>
    <property type="evidence" value="ECO:0007669"/>
    <property type="project" value="TreeGrafter"/>
</dbReference>
<dbReference type="Pfam" id="PF22002">
    <property type="entry name" value="MTLN"/>
    <property type="match status" value="1"/>
</dbReference>
<keyword evidence="2" id="KW-1185">Reference proteome</keyword>
<dbReference type="GeneTree" id="ENSGT00390000007551"/>
<protein>
    <recommendedName>
        <fullName evidence="3">Mitoregulin</fullName>
    </recommendedName>
</protein>
<evidence type="ECO:0000313" key="2">
    <source>
        <dbReference type="Proteomes" id="UP000233220"/>
    </source>
</evidence>
<name>A0A2K6TTW4_SAIBB</name>